<dbReference type="Proteomes" id="UP000284202">
    <property type="component" value="Unassembled WGS sequence"/>
</dbReference>
<sequence>MRKRFLTDAPAVAIPIGMVPAAKRLRNGAPASVQPGHVRVISRSGVAASAGKDQSEMNRTAIA</sequence>
<comment type="caution">
    <text evidence="1">The sequence shown here is derived from an EMBL/GenBank/DDBJ whole genome shotgun (WGS) entry which is preliminary data.</text>
</comment>
<gene>
    <name evidence="1" type="ORF">D3P04_09305</name>
</gene>
<keyword evidence="2" id="KW-1185">Reference proteome</keyword>
<evidence type="ECO:0000313" key="1">
    <source>
        <dbReference type="EMBL" id="RJE85928.1"/>
    </source>
</evidence>
<proteinExistence type="predicted"/>
<name>A0A418SYB6_9RHOB</name>
<protein>
    <submittedName>
        <fullName evidence="1">Uncharacterized protein</fullName>
    </submittedName>
</protein>
<dbReference type="EMBL" id="QZCG01000005">
    <property type="protein sequence ID" value="RJE85928.1"/>
    <property type="molecule type" value="Genomic_DNA"/>
</dbReference>
<dbReference type="AlphaFoldDB" id="A0A418SYB6"/>
<organism evidence="1 2">
    <name type="scientific">Paracoccus onubensis</name>
    <dbReference type="NCBI Taxonomy" id="1675788"/>
    <lineage>
        <taxon>Bacteria</taxon>
        <taxon>Pseudomonadati</taxon>
        <taxon>Pseudomonadota</taxon>
        <taxon>Alphaproteobacteria</taxon>
        <taxon>Rhodobacterales</taxon>
        <taxon>Paracoccaceae</taxon>
        <taxon>Paracoccus</taxon>
    </lineage>
</organism>
<reference evidence="2" key="1">
    <citation type="submission" date="2018-09" db="EMBL/GenBank/DDBJ databases">
        <title>Acidovorax cavernicola nov. sp. isolated from Gruta de las Maravillas (Aracena, Spain).</title>
        <authorList>
            <person name="Jurado V."/>
            <person name="Gutierrez-Patricio S."/>
            <person name="Gonzalez-Pimentel J.L."/>
            <person name="Miller A.Z."/>
            <person name="Laiz L."/>
            <person name="Saiz-Jimenez C."/>
        </authorList>
    </citation>
    <scope>NUCLEOTIDE SEQUENCE [LARGE SCALE GENOMIC DNA]</scope>
    <source>
        <strain evidence="2">1011MAR3C25</strain>
    </source>
</reference>
<evidence type="ECO:0000313" key="2">
    <source>
        <dbReference type="Proteomes" id="UP000284202"/>
    </source>
</evidence>
<accession>A0A418SYB6</accession>